<feature type="domain" description="BRCT" evidence="2">
    <location>
        <begin position="88"/>
        <end position="189"/>
    </location>
</feature>
<feature type="region of interest" description="Disordered" evidence="1">
    <location>
        <begin position="2032"/>
        <end position="2069"/>
    </location>
</feature>
<dbReference type="InterPro" id="IPR036420">
    <property type="entry name" value="BRCT_dom_sf"/>
</dbReference>
<evidence type="ECO:0000256" key="1">
    <source>
        <dbReference type="SAM" id="MobiDB-lite"/>
    </source>
</evidence>
<evidence type="ECO:0000313" key="6">
    <source>
        <dbReference type="WBParaSite" id="SMRG1_67130.3"/>
    </source>
</evidence>
<dbReference type="PANTHER" id="PTHR47667">
    <property type="entry name" value="REGULATOR OF TY1 TRANSPOSITION PROTEIN 107"/>
    <property type="match status" value="1"/>
</dbReference>
<dbReference type="Pfam" id="PF16589">
    <property type="entry name" value="BRCT_2"/>
    <property type="match status" value="1"/>
</dbReference>
<accession>A0AA85A6L2</accession>
<sequence length="3622" mass="391510">MEQSVFKDAKFFIISCNDKEVVDLLKSLGAVSHPFLSESVRFAISDDPSLAEVGEAEELYAVPVVTSHWVKLSVEAQKFLPFRPFHPDFKHIFAGTVITCSGLSVTDQLSIWAHVTIHGGQMCHYLDKSVTHVVVAKAAGNFYKYCTNKLANDNAAYDENSSKPFIVTPDWIVDCLSQNNLLPCTSYHPDLLIRTSLSSPSKQTCLKKPQQPQQQLNEPKELDLCHANNSINDSIKQENNLIINSTLANDSIMHGINNNIVVEVIGTTALTSNANITVTTNDNIVNCTNTPQLQPPLPLPQHQQSQLLTSKQYLVQTNQLMHHTLQSTHQLSTVLSGGTNVQAATGISVQQINMRNVDQKSPYGSGSSPVPPNKPGRGGHSRGGGSGSGRSSSKKASQDQFRSGSQQQQQQQRFPLSPPVPNRYPVAPNMGAVSGGGGVGSQRFALNRPQGAVAQRYPSTLPIYTDPAVQQGLMQQTGGSDAHGNPISLGTNYSTSSVSTNHTNVILTNSLLPATTSITTLGGHSVIGSNSNSGGGSISNTITLTTSLTANTGGNALNSITGNSGGGGGNIGGGPSSISTNTTTTITATSTTTTGHHGKTSKSKSSKHMQEQNLNEEEKDAIVMQNVKNILSLQHTWNRESSHGRGSSSASSSEAHSSNSNTGHNQNGPNSFSGSQGGNSSNLSNLINSSYGSSSNLTNSQISGSHRKPKSPKSPCRAVGSNLSHKVSPKSPKNAKVTGVTKTLASPHQQHIQQQQQPSIVMAGCAGSALPSVLLTGSLQQMQYRPANSNSLQPTPTQLQRSTSMQHYLTTTATIASHQPQSSVQGGTPAYIVQRHPCGQLVASVSQQTTHGQLHTQSFAVQNPYQRAGSILTAVNNSTAAQQQQTQPQVNVQHFQHTAPVQQPTLLVRTTRQPYQQNDNAESQSDMTIISSDGCGDILLTSNHVNPQHPLSSSHHQISTGHTIQSSNHLFQSTHQSGHNSTSIEQTPHNKQIVNAQSSLSSSPSITQQLLLQSTGGSNVGVGNPAGQLIQIKSTPYNSSPVQQALLSESNQHHPHHHHQQQHHLATTAPTTVNSNSQLTPTMIIDNRTLHHNHSQQQVIQPNCSLATTSTHQQQPHHQQQAVQLHFALQSPTSNVSNNNNTLGNSGSVTNPNQVKSPSTSNILSQQHSTIPSGGKMTQLQQQIQTPSQSPTRHSVNNQLNRHYIQQPQQPHQFSAALTPHPTHYQQQQQQQQKVQLSPAAAVPVGGGGLGASPQYQTIHGCFTQQQQPQQQHPQQIIFQSPTGQQIIAAPQHQSMSNAFGRSFTNSAPSGGMLLRSVLPCSNNTNNTLGNGFHQNQSSLVTLTTNQRAVPQITNRAPTNKVLFQTSPTAQVNTSNNNNNNAVHSTQQQGVHQHHNHHQQQQQQPIHTPPQQIHPSGIISSQQLKTNHQIVHGQSVGRGNAQMVMGDSSSVNVINAQNHPHQTGTVHSPYHHVAGQNLVHNNNVDHSFSPRPTHHSQVAQLPSNNHSSSTVNVANGQPPRHASQIPVTTIVQSANRQISCNSTPMNVSHSTPTIITPAISLTPTYYGHDGNPLPSKPEECLIGCVLLILGYRNVPESQKIVWRRVMRSHGAEVVMAYDPNKVTHVIIDCQLEEPDVIKQALLDHKRLVTIYWVNDILAKGRMIAPFEILHLPSPFSKDITFSFIRTQIISLTGFEGKDRQKIEMIIRQIGASFTDYLEPSNTLLVCKQPSGKKYEMAQLWDIPCINVRWLQDLYFGDLTTLSLPILHKYLCFETSDVTISLERCTPRVQDLMVGWQNPIRLTQEIWIRSTKLSHDFANEERERKRKLELETSINYNDNSNNHCKVKKSRCLLTSLTDEEIKIAMSCRPRYEILLLEAEQKRELQATMKAIAASAAAAAAGDPQSTPESETSLHISAAAAVVAATTVTVSPVTTITTITTTTTTTTDSNNNSGIADCTNSTPNISVSTVNNDNVDTTSKTSSSILHPSNNNHNIVAVSQSCSVDSVEISNLPADVCEENNSIIIKMECDNHVSSVANEPNDDNNNNNDNNITDSVKQQTTEESNYLKHEECKKIKEESKVIPQNTTLTDESDSDYSRLLNENQSLESDPSKADKIVCCSESSVVTSENIPTNENIPSSPNHDNTVAGVVANADDATVRSDNDVQIDNNMKLDYNVVTYRMNTNEDSTRMTFESNDIGDRDKIESTEKTSNNEVYKDNIDNSDNNDSDICDKVPQVDDIAIVSSSISISNGCLFNETKVSQTSIIEVNANAMESSVSETSSVIIQKDTDIVMTDELTIVSSNNVTTTTTTDSVIVKDLHDNIIQSNNINNTTETTTVFTSENVCSIIQSSHLCGDDDAVRKRLATSPIDDMMIDSKRRAIETNSVDSSSKITNIITYCPVTSFSSQHTPPLSSSSSSTCQYESKITENVSNSVLNGHIKLDAENSVTMPIIKIDEKLNGIEEDISESSSHMDDDTNDNIVVEDVVQNINDNNNDIIDTVCSEDTDSKNQSTNHHHYDDTTVLPPPICTEIRITFTAIDLESRLSLTELCLQLPDCKIVDSAEEATHLVAKRLIRTPKTYMAVALGCYVVTPKWIQASVMCGYWLDETPWILSDPDSETQLGIDLKKSISIARKRQMIGPEAGLFAGLEFWFSPGACHREMCIALIKAGHGIIRQRRPTQKMALLAQPKQLIICHEDDSHVANYLMRTKTGNKAVHHEEFILSGTLRQELDYDAYQIQYVSTLRNSLKAAVAAAAAATALSNNNNIKNGNNNSSNASVTILPPPTSLRFDNHSSNNNTIIDTQNILSSSFGGLIPRCQTDSLINNQQIHLSSSSIIQNPSSQQPNYPSTTFHQIVVSSSSITKNTSSMSNDVKFIRSTIASCNDVDDTHILTDSYVTLSSYKPSTNIQSLSNSHLQLTCSSDISCQSVINNTTCRLVSKITKADTNLSYLLSRSNTLDQISIKNNLTCSLECDITNTLSTSFPSLSSSGCTLLSSTISPSVSSHQDFGDMQLDRTVGASNKPISDLIISVCNVNTCSTMDSLNTNTNDKNNSIMLPPKPSATAYIASFDNKRLIIGNNRSTNNSLLLNCTSSTVSDAFLSNQETKPNVLHRSVTPLTAMIVAAESVVGDLINPLSIYDTNNIPVCSIQSTFIISKPSGFLSQLSNVTGTITSNSSNNNSNSSNNNNSSSSTVNLNARIAAADANAVASATAAAASALNSSNQNTGVIVVSANSVCGNNNNDSNAEIINKTGIGLTVSTPVIIVGVGSDSCLGIPIRSSSSSSRGNILTANNTFPSSELIDSSRNLLFNIQQQPVSSSSVAFTTSSPTKLSLTIGSLDVVKNLIKNQTDFRMNNSLVDNITISIDSTGNNNTNSNNDYNNSTTTDSSLIFQSSMPLQQSSHKLISSSIPVNTTHDDCDNNVGDAVSLPYSFSLSSSLSSDFALIHHNAAITTTHNIVLGNTSNYFVVQSSSSPTSATTTLSSSMPVSYTSNSIHCLDKEHSSIFSTYQTSSNNNECSEISDSHIENNNDNSIMTTGSTAANTTTICNLTSDNNAVVMTTPLTELYYPNIMNEDNINCNNNDIVCTIQSTTLDIQTSSNSSISFCSLPCSIPSIIPSSTSTTTTTML</sequence>
<feature type="compositionally biased region" description="Basic residues" evidence="1">
    <location>
        <begin position="596"/>
        <end position="607"/>
    </location>
</feature>
<reference evidence="4 5" key="1">
    <citation type="submission" date="2023-11" db="UniProtKB">
        <authorList>
            <consortium name="WormBaseParasite"/>
        </authorList>
    </citation>
    <scope>IDENTIFICATION</scope>
</reference>
<feature type="region of interest" description="Disordered" evidence="1">
    <location>
        <begin position="587"/>
        <end position="614"/>
    </location>
</feature>
<dbReference type="Pfam" id="PF12738">
    <property type="entry name" value="PTCB-BRCT"/>
    <property type="match status" value="1"/>
</dbReference>
<name>A0AA85A6L2_9TREM</name>
<dbReference type="Pfam" id="PF00533">
    <property type="entry name" value="BRCT"/>
    <property type="match status" value="1"/>
</dbReference>
<protein>
    <recommendedName>
        <fullName evidence="2">BRCT domain-containing protein</fullName>
    </recommendedName>
</protein>
<feature type="compositionally biased region" description="Polar residues" evidence="1">
    <location>
        <begin position="2050"/>
        <end position="2062"/>
    </location>
</feature>
<dbReference type="PANTHER" id="PTHR47667:SF1">
    <property type="entry name" value="REGULATOR OF TY1 TRANSPOSITION PROTEIN 107"/>
    <property type="match status" value="1"/>
</dbReference>
<feature type="compositionally biased region" description="Low complexity" evidence="1">
    <location>
        <begin position="1376"/>
        <end position="1391"/>
    </location>
</feature>
<dbReference type="Gene3D" id="3.40.50.10190">
    <property type="entry name" value="BRCT domain"/>
    <property type="match status" value="6"/>
</dbReference>
<evidence type="ECO:0000259" key="2">
    <source>
        <dbReference type="PROSITE" id="PS50172"/>
    </source>
</evidence>
<feature type="region of interest" description="Disordered" evidence="1">
    <location>
        <begin position="358"/>
        <end position="444"/>
    </location>
</feature>
<dbReference type="WBParaSite" id="SMRG1_67130.2">
    <property type="protein sequence ID" value="SMRG1_67130.2"/>
    <property type="gene ID" value="SMRG1_67130"/>
</dbReference>
<evidence type="ECO:0000313" key="5">
    <source>
        <dbReference type="WBParaSite" id="SMRG1_67130.2"/>
    </source>
</evidence>
<feature type="compositionally biased region" description="Polar residues" evidence="1">
    <location>
        <begin position="394"/>
        <end position="405"/>
    </location>
</feature>
<proteinExistence type="predicted"/>
<feature type="domain" description="BRCT" evidence="2">
    <location>
        <begin position="1676"/>
        <end position="1752"/>
    </location>
</feature>
<dbReference type="InterPro" id="IPR001357">
    <property type="entry name" value="BRCT_dom"/>
</dbReference>
<dbReference type="CDD" id="cd17710">
    <property type="entry name" value="BRCT_PAXIP1_rpt2"/>
    <property type="match status" value="1"/>
</dbReference>
<organism evidence="3 6">
    <name type="scientific">Schistosoma margrebowiei</name>
    <dbReference type="NCBI Taxonomy" id="48269"/>
    <lineage>
        <taxon>Eukaryota</taxon>
        <taxon>Metazoa</taxon>
        <taxon>Spiralia</taxon>
        <taxon>Lophotrochozoa</taxon>
        <taxon>Platyhelminthes</taxon>
        <taxon>Trematoda</taxon>
        <taxon>Digenea</taxon>
        <taxon>Strigeidida</taxon>
        <taxon>Schistosomatoidea</taxon>
        <taxon>Schistosomatidae</taxon>
        <taxon>Schistosoma</taxon>
    </lineage>
</organism>
<feature type="compositionally biased region" description="Polar residues" evidence="1">
    <location>
        <begin position="1152"/>
        <end position="1172"/>
    </location>
</feature>
<dbReference type="Proteomes" id="UP000050790">
    <property type="component" value="Unassembled WGS sequence"/>
</dbReference>
<feature type="compositionally biased region" description="Low complexity" evidence="1">
    <location>
        <begin position="1133"/>
        <end position="1151"/>
    </location>
</feature>
<feature type="compositionally biased region" description="Low complexity" evidence="1">
    <location>
        <begin position="1399"/>
        <end position="1415"/>
    </location>
</feature>
<dbReference type="CDD" id="cd17744">
    <property type="entry name" value="BRCT_MDC1_rpt1"/>
    <property type="match status" value="1"/>
</dbReference>
<dbReference type="CDD" id="cd17730">
    <property type="entry name" value="BRCT_PAXIP1_rpt4"/>
    <property type="match status" value="1"/>
</dbReference>
<feature type="region of interest" description="Disordered" evidence="1">
    <location>
        <begin position="637"/>
        <end position="739"/>
    </location>
</feature>
<dbReference type="WBParaSite" id="SMRG1_67130.1">
    <property type="protein sequence ID" value="SMRG1_67130.1"/>
    <property type="gene ID" value="SMRG1_67130"/>
</dbReference>
<feature type="domain" description="BRCT" evidence="2">
    <location>
        <begin position="1576"/>
        <end position="1670"/>
    </location>
</feature>
<feature type="region of interest" description="Disordered" evidence="1">
    <location>
        <begin position="1489"/>
        <end position="1522"/>
    </location>
</feature>
<evidence type="ECO:0000313" key="3">
    <source>
        <dbReference type="Proteomes" id="UP000050790"/>
    </source>
</evidence>
<feature type="region of interest" description="Disordered" evidence="1">
    <location>
        <begin position="1370"/>
        <end position="1416"/>
    </location>
</feature>
<feature type="region of interest" description="Disordered" evidence="1">
    <location>
        <begin position="1132"/>
        <end position="1195"/>
    </location>
</feature>
<feature type="compositionally biased region" description="Polar residues" evidence="1">
    <location>
        <begin position="1495"/>
        <end position="1515"/>
    </location>
</feature>
<dbReference type="InterPro" id="IPR053036">
    <property type="entry name" value="CellCycle_DNARepair_Reg"/>
</dbReference>
<dbReference type="WBParaSite" id="SMRG1_67130.3">
    <property type="protein sequence ID" value="SMRG1_67130.3"/>
    <property type="gene ID" value="SMRG1_67130"/>
</dbReference>
<dbReference type="SMART" id="SM00292">
    <property type="entry name" value="BRCT"/>
    <property type="match status" value="5"/>
</dbReference>
<evidence type="ECO:0000313" key="4">
    <source>
        <dbReference type="WBParaSite" id="SMRG1_67130.1"/>
    </source>
</evidence>
<feature type="compositionally biased region" description="Low complexity" evidence="1">
    <location>
        <begin position="1178"/>
        <end position="1192"/>
    </location>
</feature>
<feature type="domain" description="BRCT" evidence="2">
    <location>
        <begin position="1"/>
        <end position="87"/>
    </location>
</feature>
<dbReference type="PROSITE" id="PS50172">
    <property type="entry name" value="BRCT"/>
    <property type="match status" value="4"/>
</dbReference>
<dbReference type="CDD" id="cd17711">
    <property type="entry name" value="BRCT_PAXIP1_rpt3"/>
    <property type="match status" value="1"/>
</dbReference>
<dbReference type="SUPFAM" id="SSF52113">
    <property type="entry name" value="BRCT domain"/>
    <property type="match status" value="5"/>
</dbReference>
<feature type="compositionally biased region" description="Low complexity" evidence="1">
    <location>
        <begin position="644"/>
        <end position="701"/>
    </location>
</feature>
<feature type="compositionally biased region" description="Gly residues" evidence="1">
    <location>
        <begin position="376"/>
        <end position="388"/>
    </location>
</feature>